<dbReference type="GO" id="GO:0005829">
    <property type="term" value="C:cytosol"/>
    <property type="evidence" value="ECO:0007669"/>
    <property type="project" value="TreeGrafter"/>
</dbReference>
<dbReference type="Pfam" id="PF03061">
    <property type="entry name" value="4HBT"/>
    <property type="match status" value="1"/>
</dbReference>
<evidence type="ECO:0000259" key="4">
    <source>
        <dbReference type="PROSITE" id="PS51770"/>
    </source>
</evidence>
<proteinExistence type="inferred from homology"/>
<dbReference type="Proteomes" id="UP000294752">
    <property type="component" value="Unassembled WGS sequence"/>
</dbReference>
<evidence type="ECO:0000256" key="3">
    <source>
        <dbReference type="PROSITE-ProRule" id="PRU01106"/>
    </source>
</evidence>
<protein>
    <submittedName>
        <fullName evidence="5">Acyl-CoA hydrolase</fullName>
    </submittedName>
</protein>
<dbReference type="InterPro" id="IPR033120">
    <property type="entry name" value="HOTDOG_ACOT"/>
</dbReference>
<evidence type="ECO:0000256" key="1">
    <source>
        <dbReference type="ARBA" id="ARBA00010458"/>
    </source>
</evidence>
<dbReference type="GO" id="GO:0009062">
    <property type="term" value="P:fatty acid catabolic process"/>
    <property type="evidence" value="ECO:0007669"/>
    <property type="project" value="TreeGrafter"/>
</dbReference>
<dbReference type="PANTHER" id="PTHR11049">
    <property type="entry name" value="ACYL COENZYME A THIOESTER HYDROLASE"/>
    <property type="match status" value="1"/>
</dbReference>
<evidence type="ECO:0000313" key="6">
    <source>
        <dbReference type="Proteomes" id="UP000294752"/>
    </source>
</evidence>
<dbReference type="InterPro" id="IPR040170">
    <property type="entry name" value="Cytosol_ACT"/>
</dbReference>
<evidence type="ECO:0000256" key="2">
    <source>
        <dbReference type="ARBA" id="ARBA00022801"/>
    </source>
</evidence>
<dbReference type="PANTHER" id="PTHR11049:SF24">
    <property type="entry name" value="CYTOSOLIC ACYL COENZYME A THIOESTER HYDROLASE"/>
    <property type="match status" value="1"/>
</dbReference>
<feature type="domain" description="HotDog ACOT-type" evidence="4">
    <location>
        <begin position="7"/>
        <end position="119"/>
    </location>
</feature>
<dbReference type="PROSITE" id="PS51770">
    <property type="entry name" value="HOTDOG_ACOT"/>
    <property type="match status" value="1"/>
</dbReference>
<comment type="caution">
    <text evidence="5">The sequence shown here is derived from an EMBL/GenBank/DDBJ whole genome shotgun (WGS) entry which is preliminary data.</text>
</comment>
<dbReference type="GO" id="GO:0052816">
    <property type="term" value="F:long-chain fatty acyl-CoA hydrolase activity"/>
    <property type="evidence" value="ECO:0007669"/>
    <property type="project" value="TreeGrafter"/>
</dbReference>
<name>A0A4R7D7Y2_9SPHI</name>
<dbReference type="InterPro" id="IPR006683">
    <property type="entry name" value="Thioestr_dom"/>
</dbReference>
<keyword evidence="6" id="KW-1185">Reference proteome</keyword>
<dbReference type="GO" id="GO:0006637">
    <property type="term" value="P:acyl-CoA metabolic process"/>
    <property type="evidence" value="ECO:0007669"/>
    <property type="project" value="TreeGrafter"/>
</dbReference>
<reference evidence="5 6" key="1">
    <citation type="submission" date="2019-03" db="EMBL/GenBank/DDBJ databases">
        <title>Genomic Encyclopedia of Type Strains, Phase III (KMG-III): the genomes of soil and plant-associated and newly described type strains.</title>
        <authorList>
            <person name="Whitman W."/>
        </authorList>
    </citation>
    <scope>NUCLEOTIDE SEQUENCE [LARGE SCALE GENOMIC DNA]</scope>
    <source>
        <strain evidence="5 6">CGMCC 1.12801</strain>
    </source>
</reference>
<dbReference type="EMBL" id="SNZV01000002">
    <property type="protein sequence ID" value="TDS15904.1"/>
    <property type="molecule type" value="Genomic_DNA"/>
</dbReference>
<dbReference type="SUPFAM" id="SSF54637">
    <property type="entry name" value="Thioesterase/thiol ester dehydrase-isomerase"/>
    <property type="match status" value="1"/>
</dbReference>
<dbReference type="AlphaFoldDB" id="A0A4R7D7Y2"/>
<comment type="similarity">
    <text evidence="1">Belongs to the acyl coenzyme A hydrolase family.</text>
</comment>
<organism evidence="5 6">
    <name type="scientific">Sphingobacterium paludis</name>
    <dbReference type="NCBI Taxonomy" id="1476465"/>
    <lineage>
        <taxon>Bacteria</taxon>
        <taxon>Pseudomonadati</taxon>
        <taxon>Bacteroidota</taxon>
        <taxon>Sphingobacteriia</taxon>
        <taxon>Sphingobacteriales</taxon>
        <taxon>Sphingobacteriaceae</taxon>
        <taxon>Sphingobacterium</taxon>
    </lineage>
</organism>
<dbReference type="OrthoDB" id="9791628at2"/>
<accession>A0A4R7D7Y2</accession>
<keyword evidence="2 3" id="KW-0378">Hydrolase</keyword>
<evidence type="ECO:0000313" key="5">
    <source>
        <dbReference type="EMBL" id="TDS15904.1"/>
    </source>
</evidence>
<gene>
    <name evidence="5" type="ORF">B0I21_102221</name>
</gene>
<dbReference type="InterPro" id="IPR029069">
    <property type="entry name" value="HotDog_dom_sf"/>
</dbReference>
<dbReference type="Gene3D" id="3.10.129.10">
    <property type="entry name" value="Hotdog Thioesterase"/>
    <property type="match status" value="1"/>
</dbReference>
<dbReference type="CDD" id="cd03442">
    <property type="entry name" value="BFIT_BACH"/>
    <property type="match status" value="1"/>
</dbReference>
<dbReference type="RefSeq" id="WP_133639197.1">
    <property type="nucleotide sequence ID" value="NZ_SNZV01000002.1"/>
</dbReference>
<sequence length="174" mass="19595">MNTKLAKESYTEMNELVLPNDTNTFGNLMGGRLLYWMDICAAMAAQKHSNSPVVTVSVDNVSFKRSIKLGEVVTIQAQVTRAFSTSMEVRMEIFAQNLPEGTREKSNEAYYTFVAINKDNQPTKVPELIPETTLEHELYERASQRRALRLILSGKIKPEDAIELKNIVNAALKD</sequence>